<accession>A0AAE0C3C1</accession>
<protein>
    <submittedName>
        <fullName evidence="2">Uncharacterized protein</fullName>
    </submittedName>
</protein>
<sequence>MSIIYILILSAPAGTLFEKLHSTPVHCSCESLPLPRLFVLSKGLRRSSNFCEGAEASPRSAARYSMVDLVPIFMGVSISFVVFTTCCCFCSRYPDCSSTFKLAMLIAWYGVGAIPDADLEEIGVTPPVREVTSLRERAQRGPLVAALEAELDALSEEESEAEPEPPPYSFFTASLGSLSPYIRSGLIDPKGRPWGAQTPPASSAQSPAPGTPRRAAGGVDEIPEEPHSPLLQSMTPTSARQTMERPARRGNPLSWSPAALRTRGSASNTPQAGARSSTAASSQHARSITDMILPFTPRSSRDARDTNPWANRLYSLASSLRY</sequence>
<feature type="compositionally biased region" description="Low complexity" evidence="1">
    <location>
        <begin position="195"/>
        <end position="212"/>
    </location>
</feature>
<comment type="caution">
    <text evidence="2">The sequence shown here is derived from an EMBL/GenBank/DDBJ whole genome shotgun (WGS) entry which is preliminary data.</text>
</comment>
<dbReference type="AlphaFoldDB" id="A0AAE0C3C1"/>
<evidence type="ECO:0000256" key="1">
    <source>
        <dbReference type="SAM" id="MobiDB-lite"/>
    </source>
</evidence>
<evidence type="ECO:0000313" key="2">
    <source>
        <dbReference type="EMBL" id="KAK3246567.1"/>
    </source>
</evidence>
<feature type="compositionally biased region" description="Polar residues" evidence="1">
    <location>
        <begin position="264"/>
        <end position="286"/>
    </location>
</feature>
<organism evidence="2 3">
    <name type="scientific">Cymbomonas tetramitiformis</name>
    <dbReference type="NCBI Taxonomy" id="36881"/>
    <lineage>
        <taxon>Eukaryota</taxon>
        <taxon>Viridiplantae</taxon>
        <taxon>Chlorophyta</taxon>
        <taxon>Pyramimonadophyceae</taxon>
        <taxon>Pyramimonadales</taxon>
        <taxon>Pyramimonadaceae</taxon>
        <taxon>Cymbomonas</taxon>
    </lineage>
</organism>
<feature type="region of interest" description="Disordered" evidence="1">
    <location>
        <begin position="186"/>
        <end position="308"/>
    </location>
</feature>
<name>A0AAE0C3C1_9CHLO</name>
<gene>
    <name evidence="2" type="ORF">CYMTET_43900</name>
</gene>
<evidence type="ECO:0000313" key="3">
    <source>
        <dbReference type="Proteomes" id="UP001190700"/>
    </source>
</evidence>
<dbReference type="Proteomes" id="UP001190700">
    <property type="component" value="Unassembled WGS sequence"/>
</dbReference>
<proteinExistence type="predicted"/>
<feature type="compositionally biased region" description="Polar residues" evidence="1">
    <location>
        <begin position="230"/>
        <end position="241"/>
    </location>
</feature>
<keyword evidence="3" id="KW-1185">Reference proteome</keyword>
<reference evidence="2 3" key="1">
    <citation type="journal article" date="2015" name="Genome Biol. Evol.">
        <title>Comparative Genomics of a Bacterivorous Green Alga Reveals Evolutionary Causalities and Consequences of Phago-Mixotrophic Mode of Nutrition.</title>
        <authorList>
            <person name="Burns J.A."/>
            <person name="Paasch A."/>
            <person name="Narechania A."/>
            <person name="Kim E."/>
        </authorList>
    </citation>
    <scope>NUCLEOTIDE SEQUENCE [LARGE SCALE GENOMIC DNA]</scope>
    <source>
        <strain evidence="2 3">PLY_AMNH</strain>
    </source>
</reference>
<dbReference type="EMBL" id="LGRX02029688">
    <property type="protein sequence ID" value="KAK3246567.1"/>
    <property type="molecule type" value="Genomic_DNA"/>
</dbReference>